<proteinExistence type="predicted"/>
<evidence type="ECO:0000313" key="1">
    <source>
        <dbReference type="EMBL" id="KKN60905.1"/>
    </source>
</evidence>
<dbReference type="EMBL" id="LAZR01000678">
    <property type="protein sequence ID" value="KKN60905.1"/>
    <property type="molecule type" value="Genomic_DNA"/>
</dbReference>
<reference evidence="1" key="1">
    <citation type="journal article" date="2015" name="Nature">
        <title>Complex archaea that bridge the gap between prokaryotes and eukaryotes.</title>
        <authorList>
            <person name="Spang A."/>
            <person name="Saw J.H."/>
            <person name="Jorgensen S.L."/>
            <person name="Zaremba-Niedzwiedzka K."/>
            <person name="Martijn J."/>
            <person name="Lind A.E."/>
            <person name="van Eijk R."/>
            <person name="Schleper C."/>
            <person name="Guy L."/>
            <person name="Ettema T.J."/>
        </authorList>
    </citation>
    <scope>NUCLEOTIDE SEQUENCE</scope>
</reference>
<comment type="caution">
    <text evidence="1">The sequence shown here is derived from an EMBL/GenBank/DDBJ whole genome shotgun (WGS) entry which is preliminary data.</text>
</comment>
<sequence>MIELTKEEIWASNILNGQINNAQAELQRVAAARNAFIKLLEIKYNAVFDPKSNKLVEKSKQKPASPQGG</sequence>
<accession>A0A0F9RWX2</accession>
<organism evidence="1">
    <name type="scientific">marine sediment metagenome</name>
    <dbReference type="NCBI Taxonomy" id="412755"/>
    <lineage>
        <taxon>unclassified sequences</taxon>
        <taxon>metagenomes</taxon>
        <taxon>ecological metagenomes</taxon>
    </lineage>
</organism>
<gene>
    <name evidence="1" type="ORF">LCGC14_0527040</name>
</gene>
<protein>
    <submittedName>
        <fullName evidence="1">Uncharacterized protein</fullName>
    </submittedName>
</protein>
<name>A0A0F9RWX2_9ZZZZ</name>
<dbReference type="AlphaFoldDB" id="A0A0F9RWX2"/>